<dbReference type="NCBIfam" id="TIGR00364">
    <property type="entry name" value="7-cyano-7-deazaguanine synthase QueC"/>
    <property type="match status" value="1"/>
</dbReference>
<evidence type="ECO:0000256" key="1">
    <source>
        <dbReference type="ARBA" id="ARBA00005061"/>
    </source>
</evidence>
<reference evidence="11" key="1">
    <citation type="submission" date="2018-02" db="EMBL/GenBank/DDBJ databases">
        <authorList>
            <person name="Cohen D.B."/>
            <person name="Kent A.D."/>
        </authorList>
    </citation>
    <scope>NUCLEOTIDE SEQUENCE [LARGE SCALE GENOMIC DNA]</scope>
</reference>
<dbReference type="GO" id="GO:0016874">
    <property type="term" value="F:ligase activity"/>
    <property type="evidence" value="ECO:0007669"/>
    <property type="project" value="UniProtKB-KW"/>
</dbReference>
<evidence type="ECO:0000256" key="9">
    <source>
        <dbReference type="ARBA" id="ARBA00047890"/>
    </source>
</evidence>
<dbReference type="KEGG" id="vg:64766465"/>
<name>A0A2P1JXV3_9CAUD</name>
<evidence type="ECO:0000256" key="3">
    <source>
        <dbReference type="ARBA" id="ARBA00022723"/>
    </source>
</evidence>
<evidence type="ECO:0000313" key="11">
    <source>
        <dbReference type="Proteomes" id="UP000241290"/>
    </source>
</evidence>
<comment type="catalytic activity">
    <reaction evidence="9">
        <text>7-carboxy-7-carbaguanine + NH4(+) + 2 ATP = 7-cyano-7-carbaguanine + 2 AMP + 2 diphosphate + 2 H(+)</text>
        <dbReference type="Rhea" id="RHEA:27982"/>
        <dbReference type="ChEBI" id="CHEBI:15378"/>
        <dbReference type="ChEBI" id="CHEBI:28938"/>
        <dbReference type="ChEBI" id="CHEBI:30616"/>
        <dbReference type="ChEBI" id="CHEBI:33019"/>
        <dbReference type="ChEBI" id="CHEBI:45075"/>
        <dbReference type="ChEBI" id="CHEBI:61036"/>
        <dbReference type="ChEBI" id="CHEBI:456215"/>
        <dbReference type="EC" id="6.3.4.20"/>
    </reaction>
</comment>
<protein>
    <recommendedName>
        <fullName evidence="8">7-cyano-7-deazaguanine synthase</fullName>
        <ecNumber evidence="8">6.3.4.20</ecNumber>
    </recommendedName>
</protein>
<keyword evidence="3" id="KW-0479">Metal-binding</keyword>
<evidence type="ECO:0000256" key="5">
    <source>
        <dbReference type="ARBA" id="ARBA00022833"/>
    </source>
</evidence>
<comment type="pathway">
    <text evidence="1">Purine metabolism; 7-cyano-7-deazaguanine biosynthesis.</text>
</comment>
<dbReference type="InterPro" id="IPR018317">
    <property type="entry name" value="QueC"/>
</dbReference>
<evidence type="ECO:0000256" key="6">
    <source>
        <dbReference type="ARBA" id="ARBA00022840"/>
    </source>
</evidence>
<keyword evidence="2" id="KW-0436">Ligase</keyword>
<dbReference type="EMBL" id="MG962366">
    <property type="protein sequence ID" value="AVO25169.1"/>
    <property type="molecule type" value="Genomic_DNA"/>
</dbReference>
<dbReference type="GeneID" id="64766465"/>
<dbReference type="Proteomes" id="UP000241290">
    <property type="component" value="Genome"/>
</dbReference>
<keyword evidence="6" id="KW-0067">ATP-binding</keyword>
<dbReference type="PANTHER" id="PTHR42914:SF1">
    <property type="entry name" value="7-CYANO-7-DEAZAGUANINE SYNTHASE"/>
    <property type="match status" value="1"/>
</dbReference>
<dbReference type="GO" id="GO:0005524">
    <property type="term" value="F:ATP binding"/>
    <property type="evidence" value="ECO:0007669"/>
    <property type="project" value="UniProtKB-KW"/>
</dbReference>
<dbReference type="GO" id="GO:0046872">
    <property type="term" value="F:metal ion binding"/>
    <property type="evidence" value="ECO:0007669"/>
    <property type="project" value="UniProtKB-KW"/>
</dbReference>
<evidence type="ECO:0000256" key="2">
    <source>
        <dbReference type="ARBA" id="ARBA00022598"/>
    </source>
</evidence>
<dbReference type="HAMAP" id="MF_01633">
    <property type="entry name" value="QueC"/>
    <property type="match status" value="1"/>
</dbReference>
<organism evidence="10 11">
    <name type="scientific">Rhodococcus phage Finch</name>
    <dbReference type="NCBI Taxonomy" id="2094144"/>
    <lineage>
        <taxon>Viruses</taxon>
        <taxon>Duplodnaviria</taxon>
        <taxon>Heunggongvirae</taxon>
        <taxon>Uroviricota</taxon>
        <taxon>Caudoviricetes</taxon>
        <taxon>Finchvirus</taxon>
        <taxon>Finchvirus finch</taxon>
    </lineage>
</organism>
<dbReference type="PIRSF" id="PIRSF006293">
    <property type="entry name" value="ExsB"/>
    <property type="match status" value="1"/>
</dbReference>
<dbReference type="CDD" id="cd01995">
    <property type="entry name" value="QueC-like"/>
    <property type="match status" value="1"/>
</dbReference>
<evidence type="ECO:0000256" key="8">
    <source>
        <dbReference type="ARBA" id="ARBA00039149"/>
    </source>
</evidence>
<dbReference type="EC" id="6.3.4.20" evidence="8"/>
<evidence type="ECO:0000256" key="7">
    <source>
        <dbReference type="ARBA" id="ARBA00037993"/>
    </source>
</evidence>
<proteinExistence type="inferred from homology"/>
<evidence type="ECO:0000313" key="10">
    <source>
        <dbReference type="EMBL" id="AVO25169.1"/>
    </source>
</evidence>
<dbReference type="PANTHER" id="PTHR42914">
    <property type="entry name" value="7-CYANO-7-DEAZAGUANINE SYNTHASE"/>
    <property type="match status" value="1"/>
</dbReference>
<keyword evidence="4" id="KW-0547">Nucleotide-binding</keyword>
<comment type="similarity">
    <text evidence="7">Belongs to the QueC family.</text>
</comment>
<keyword evidence="11" id="KW-1185">Reference proteome</keyword>
<gene>
    <name evidence="10" type="primary">212</name>
    <name evidence="10" type="ORF">SEA_FINCH_212</name>
</gene>
<dbReference type="InterPro" id="IPR014729">
    <property type="entry name" value="Rossmann-like_a/b/a_fold"/>
</dbReference>
<dbReference type="RefSeq" id="YP_010059234.1">
    <property type="nucleotide sequence ID" value="NC_054724.1"/>
</dbReference>
<accession>A0A2P1JXV3</accession>
<dbReference type="SUPFAM" id="SSF52402">
    <property type="entry name" value="Adenine nucleotide alpha hydrolases-like"/>
    <property type="match status" value="1"/>
</dbReference>
<dbReference type="Pfam" id="PF06508">
    <property type="entry name" value="QueC"/>
    <property type="match status" value="1"/>
</dbReference>
<dbReference type="Gene3D" id="3.40.50.620">
    <property type="entry name" value="HUPs"/>
    <property type="match status" value="1"/>
</dbReference>
<sequence length="229" mass="24476">MKKPSAVLLSGGMDSSTALAYASQGVADARCNMLAIFVDYGQRHIVERKSAERIADFYGVTLITLDLTSFGASVKSALTSDIAVPHGHYAEDNMALTVVPNRNATMLSAAAGIASSRGLTSLYTAVHAGDHAVYADCRPDFIEALSVATDLACGVTIEAPFVDKSKADIAGIGDKLDVPYEYTWSCYEGGEKHCGRCGTCVERAEAFHLAGVKDPTDYVDANYWKEFLK</sequence>
<evidence type="ECO:0000256" key="4">
    <source>
        <dbReference type="ARBA" id="ARBA00022741"/>
    </source>
</evidence>
<keyword evidence="5" id="KW-0862">Zinc</keyword>